<keyword evidence="2" id="KW-1185">Reference proteome</keyword>
<dbReference type="Pfam" id="PF12686">
    <property type="entry name" value="DUF3800"/>
    <property type="match status" value="1"/>
</dbReference>
<dbReference type="EMBL" id="BAAAYV010000021">
    <property type="protein sequence ID" value="GAA3666269.1"/>
    <property type="molecule type" value="Genomic_DNA"/>
</dbReference>
<accession>A0ABP7BRI5</accession>
<evidence type="ECO:0000313" key="2">
    <source>
        <dbReference type="Proteomes" id="UP001410795"/>
    </source>
</evidence>
<dbReference type="RefSeq" id="WP_308123050.1">
    <property type="nucleotide sequence ID" value="NZ_BAAAYV010000021.1"/>
</dbReference>
<dbReference type="Proteomes" id="UP001410795">
    <property type="component" value="Unassembled WGS sequence"/>
</dbReference>
<protein>
    <submittedName>
        <fullName evidence="1">DUF3800 domain-containing protein</fullName>
    </submittedName>
</protein>
<proteinExistence type="predicted"/>
<evidence type="ECO:0000313" key="1">
    <source>
        <dbReference type="EMBL" id="GAA3666269.1"/>
    </source>
</evidence>
<comment type="caution">
    <text evidence="1">The sequence shown here is derived from an EMBL/GenBank/DDBJ whole genome shotgun (WGS) entry which is preliminary data.</text>
</comment>
<gene>
    <name evidence="1" type="ORF">GCM10022202_30510</name>
</gene>
<sequence>MTDPHGLGFSDYVVYVDESGDHSLVSIDAGFPVFALTFCVFRKADYAQQVIPAMETFKFDFWGHDAVIMHEADIRKSSGPFNILLNAETREAFFERLNPLLSGARFDIIAAVIDKRRHVARYSAPMSPYEIALLFCMERLLSFLIERDQQGRRVHVIFESRGKSEDRELEAEFSRICNNEVRWGYRAMDFSQIRFESIFTKKDANSTGLQLADLTARPIALRTVRPGQGNRAYDLIRPKIRYQKVFP</sequence>
<organism evidence="1 2">
    <name type="scientific">Microbacterium marinilacus</name>
    <dbReference type="NCBI Taxonomy" id="415209"/>
    <lineage>
        <taxon>Bacteria</taxon>
        <taxon>Bacillati</taxon>
        <taxon>Actinomycetota</taxon>
        <taxon>Actinomycetes</taxon>
        <taxon>Micrococcales</taxon>
        <taxon>Microbacteriaceae</taxon>
        <taxon>Microbacterium</taxon>
    </lineage>
</organism>
<reference evidence="2" key="1">
    <citation type="journal article" date="2019" name="Int. J. Syst. Evol. Microbiol.">
        <title>The Global Catalogue of Microorganisms (GCM) 10K type strain sequencing project: providing services to taxonomists for standard genome sequencing and annotation.</title>
        <authorList>
            <consortium name="The Broad Institute Genomics Platform"/>
            <consortium name="The Broad Institute Genome Sequencing Center for Infectious Disease"/>
            <person name="Wu L."/>
            <person name="Ma J."/>
        </authorList>
    </citation>
    <scope>NUCLEOTIDE SEQUENCE [LARGE SCALE GENOMIC DNA]</scope>
    <source>
        <strain evidence="2">JCM 16546</strain>
    </source>
</reference>
<dbReference type="InterPro" id="IPR024524">
    <property type="entry name" value="DUF3800"/>
</dbReference>
<name>A0ABP7BRI5_9MICO</name>